<organism evidence="1 2">
    <name type="scientific">Urbifossiella limnaea</name>
    <dbReference type="NCBI Taxonomy" id="2528023"/>
    <lineage>
        <taxon>Bacteria</taxon>
        <taxon>Pseudomonadati</taxon>
        <taxon>Planctomycetota</taxon>
        <taxon>Planctomycetia</taxon>
        <taxon>Gemmatales</taxon>
        <taxon>Gemmataceae</taxon>
        <taxon>Urbifossiella</taxon>
    </lineage>
</organism>
<protein>
    <submittedName>
        <fullName evidence="1">Uncharacterized protein</fullName>
    </submittedName>
</protein>
<sequence length="45" mass="4895">MPFLEQEPTGSDARFSHGICPDCWKGVLEPQFAAEGIEAESPYPG</sequence>
<dbReference type="EMBL" id="CP036273">
    <property type="protein sequence ID" value="QDU23195.1"/>
    <property type="molecule type" value="Genomic_DNA"/>
</dbReference>
<dbReference type="Proteomes" id="UP000319576">
    <property type="component" value="Chromosome"/>
</dbReference>
<name>A0A517Y0B3_9BACT</name>
<accession>A0A517Y0B3</accession>
<dbReference type="RefSeq" id="WP_202920397.1">
    <property type="nucleotide sequence ID" value="NZ_CP036273.1"/>
</dbReference>
<keyword evidence="2" id="KW-1185">Reference proteome</keyword>
<evidence type="ECO:0000313" key="2">
    <source>
        <dbReference type="Proteomes" id="UP000319576"/>
    </source>
</evidence>
<evidence type="ECO:0000313" key="1">
    <source>
        <dbReference type="EMBL" id="QDU23195.1"/>
    </source>
</evidence>
<dbReference type="AlphaFoldDB" id="A0A517Y0B3"/>
<gene>
    <name evidence="1" type="ORF">ETAA1_51870</name>
</gene>
<dbReference type="KEGG" id="uli:ETAA1_51870"/>
<proteinExistence type="predicted"/>
<reference evidence="1 2" key="1">
    <citation type="submission" date="2019-02" db="EMBL/GenBank/DDBJ databases">
        <title>Deep-cultivation of Planctomycetes and their phenomic and genomic characterization uncovers novel biology.</title>
        <authorList>
            <person name="Wiegand S."/>
            <person name="Jogler M."/>
            <person name="Boedeker C."/>
            <person name="Pinto D."/>
            <person name="Vollmers J."/>
            <person name="Rivas-Marin E."/>
            <person name="Kohn T."/>
            <person name="Peeters S.H."/>
            <person name="Heuer A."/>
            <person name="Rast P."/>
            <person name="Oberbeckmann S."/>
            <person name="Bunk B."/>
            <person name="Jeske O."/>
            <person name="Meyerdierks A."/>
            <person name="Storesund J.E."/>
            <person name="Kallscheuer N."/>
            <person name="Luecker S."/>
            <person name="Lage O.M."/>
            <person name="Pohl T."/>
            <person name="Merkel B.J."/>
            <person name="Hornburger P."/>
            <person name="Mueller R.-W."/>
            <person name="Bruemmer F."/>
            <person name="Labrenz M."/>
            <person name="Spormann A.M."/>
            <person name="Op den Camp H."/>
            <person name="Overmann J."/>
            <person name="Amann R."/>
            <person name="Jetten M.S.M."/>
            <person name="Mascher T."/>
            <person name="Medema M.H."/>
            <person name="Devos D.P."/>
            <person name="Kaster A.-K."/>
            <person name="Ovreas L."/>
            <person name="Rohde M."/>
            <person name="Galperin M.Y."/>
            <person name="Jogler C."/>
        </authorList>
    </citation>
    <scope>NUCLEOTIDE SEQUENCE [LARGE SCALE GENOMIC DNA]</scope>
    <source>
        <strain evidence="1 2">ETA_A1</strain>
    </source>
</reference>